<dbReference type="GeneID" id="8234068"/>
<keyword evidence="2" id="KW-0238">DNA-binding</keyword>
<feature type="compositionally biased region" description="Polar residues" evidence="5">
    <location>
        <begin position="54"/>
        <end position="67"/>
    </location>
</feature>
<dbReference type="CDD" id="cd11415">
    <property type="entry name" value="bHLH_TS_FERD3L_NATO3"/>
    <property type="match status" value="1"/>
</dbReference>
<dbReference type="FunFam" id="4.10.280.10:FF:000035">
    <property type="entry name" value="Pancreas-specific transcription factor 1a"/>
    <property type="match status" value="1"/>
</dbReference>
<dbReference type="EMBL" id="AAZO01001504">
    <property type="status" value="NOT_ANNOTATED_CDS"/>
    <property type="molecule type" value="Genomic_DNA"/>
</dbReference>
<dbReference type="RefSeq" id="XP_002424449.1">
    <property type="nucleotide sequence ID" value="XM_002424404.1"/>
</dbReference>
<dbReference type="InterPro" id="IPR036638">
    <property type="entry name" value="HLH_DNA-bd_sf"/>
</dbReference>
<dbReference type="GO" id="GO:0032502">
    <property type="term" value="P:developmental process"/>
    <property type="evidence" value="ECO:0007669"/>
    <property type="project" value="TreeGrafter"/>
</dbReference>
<dbReference type="Gene3D" id="4.10.280.10">
    <property type="entry name" value="Helix-loop-helix DNA-binding domain"/>
    <property type="match status" value="1"/>
</dbReference>
<keyword evidence="3" id="KW-0804">Transcription</keyword>
<dbReference type="AlphaFoldDB" id="E0VEA5"/>
<evidence type="ECO:0000256" key="3">
    <source>
        <dbReference type="ARBA" id="ARBA00023163"/>
    </source>
</evidence>
<dbReference type="KEGG" id="phu:Phum_PHUM129440"/>
<dbReference type="Pfam" id="PF00010">
    <property type="entry name" value="HLH"/>
    <property type="match status" value="1"/>
</dbReference>
<sequence>MPPGYGELSSYGALWDHHIAAGYPPMTLASEIWSSGHGNVLQQRFSSQRVSNNQVNQSGSMNINGTPVPNKKPRRRVATLAQRRAANIRERRRMFNLNEAFDKLRRKVPTFAYEKRLSRIETLRLAITYISFMAELLDGGPKNGRIDSPICHFTNPRSDFLPYSLIQN</sequence>
<dbReference type="SMART" id="SM00353">
    <property type="entry name" value="HLH"/>
    <property type="match status" value="1"/>
</dbReference>
<proteinExistence type="predicted"/>
<evidence type="ECO:0000313" key="9">
    <source>
        <dbReference type="Proteomes" id="UP000009046"/>
    </source>
</evidence>
<evidence type="ECO:0000256" key="2">
    <source>
        <dbReference type="ARBA" id="ARBA00023125"/>
    </source>
</evidence>
<evidence type="ECO:0000313" key="8">
    <source>
        <dbReference type="EnsemblMetazoa" id="PHUM129440-PA"/>
    </source>
</evidence>
<dbReference type="GO" id="GO:0000981">
    <property type="term" value="F:DNA-binding transcription factor activity, RNA polymerase II-specific"/>
    <property type="evidence" value="ECO:0007669"/>
    <property type="project" value="TreeGrafter"/>
</dbReference>
<dbReference type="PROSITE" id="PS50888">
    <property type="entry name" value="BHLH"/>
    <property type="match status" value="1"/>
</dbReference>
<keyword evidence="4" id="KW-0539">Nucleus</keyword>
<evidence type="ECO:0000256" key="1">
    <source>
        <dbReference type="ARBA" id="ARBA00023015"/>
    </source>
</evidence>
<dbReference type="EnsemblMetazoa" id="PHUM129440-RA">
    <property type="protein sequence ID" value="PHUM129440-PA"/>
    <property type="gene ID" value="PHUM129440"/>
</dbReference>
<dbReference type="PANTHER" id="PTHR23349:SF63">
    <property type="entry name" value="FER3-LIKE PROTEIN"/>
    <property type="match status" value="1"/>
</dbReference>
<evidence type="ECO:0000313" key="7">
    <source>
        <dbReference type="EMBL" id="EEB11711.1"/>
    </source>
</evidence>
<accession>E0VEA5</accession>
<keyword evidence="9" id="KW-1185">Reference proteome</keyword>
<reference evidence="7" key="1">
    <citation type="submission" date="2007-04" db="EMBL/GenBank/DDBJ databases">
        <title>Annotation of Pediculus humanus corporis strain USDA.</title>
        <authorList>
            <person name="Kirkness E."/>
            <person name="Hannick L."/>
            <person name="Hass B."/>
            <person name="Bruggner R."/>
            <person name="Lawson D."/>
            <person name="Bidwell S."/>
            <person name="Joardar V."/>
            <person name="Caler E."/>
            <person name="Walenz B."/>
            <person name="Inman J."/>
            <person name="Schobel S."/>
            <person name="Galinsky K."/>
            <person name="Amedeo P."/>
            <person name="Strausberg R."/>
        </authorList>
    </citation>
    <scope>NUCLEOTIDE SEQUENCE</scope>
    <source>
        <strain evidence="7">USDA</strain>
    </source>
</reference>
<dbReference type="InterPro" id="IPR011598">
    <property type="entry name" value="bHLH_dom"/>
</dbReference>
<dbReference type="GO" id="GO:0046983">
    <property type="term" value="F:protein dimerization activity"/>
    <property type="evidence" value="ECO:0007669"/>
    <property type="project" value="InterPro"/>
</dbReference>
<dbReference type="GO" id="GO:0000977">
    <property type="term" value="F:RNA polymerase II transcription regulatory region sequence-specific DNA binding"/>
    <property type="evidence" value="ECO:0007669"/>
    <property type="project" value="TreeGrafter"/>
</dbReference>
<feature type="region of interest" description="Disordered" evidence="5">
    <location>
        <begin position="54"/>
        <end position="73"/>
    </location>
</feature>
<evidence type="ECO:0000256" key="5">
    <source>
        <dbReference type="SAM" id="MobiDB-lite"/>
    </source>
</evidence>
<dbReference type="STRING" id="121224.E0VEA5"/>
<evidence type="ECO:0000256" key="4">
    <source>
        <dbReference type="ARBA" id="ARBA00023242"/>
    </source>
</evidence>
<feature type="domain" description="BHLH" evidence="6">
    <location>
        <begin position="81"/>
        <end position="133"/>
    </location>
</feature>
<evidence type="ECO:0000259" key="6">
    <source>
        <dbReference type="PROSITE" id="PS50888"/>
    </source>
</evidence>
<dbReference type="CTD" id="8234068"/>
<dbReference type="PANTHER" id="PTHR23349">
    <property type="entry name" value="BASIC HELIX-LOOP-HELIX TRANSCRIPTION FACTOR, TWIST"/>
    <property type="match status" value="1"/>
</dbReference>
<reference evidence="8" key="3">
    <citation type="submission" date="2020-05" db="UniProtKB">
        <authorList>
            <consortium name="EnsemblMetazoa"/>
        </authorList>
    </citation>
    <scope>IDENTIFICATION</scope>
    <source>
        <strain evidence="8">USDA</strain>
    </source>
</reference>
<dbReference type="OMA" id="IDSPICH"/>
<dbReference type="eggNOG" id="KOG4029">
    <property type="taxonomic scope" value="Eukaryota"/>
</dbReference>
<keyword evidence="1" id="KW-0805">Transcription regulation</keyword>
<gene>
    <name evidence="8" type="primary">8234068</name>
    <name evidence="7" type="ORF">Phum_PHUM129440</name>
</gene>
<reference evidence="7" key="2">
    <citation type="submission" date="2007-04" db="EMBL/GenBank/DDBJ databases">
        <title>The genome of the human body louse.</title>
        <authorList>
            <consortium name="The Human Body Louse Genome Consortium"/>
            <person name="Kirkness E."/>
            <person name="Walenz B."/>
            <person name="Hass B."/>
            <person name="Bruggner R."/>
            <person name="Strausberg R."/>
        </authorList>
    </citation>
    <scope>NUCLEOTIDE SEQUENCE</scope>
    <source>
        <strain evidence="7">USDA</strain>
    </source>
</reference>
<dbReference type="SUPFAM" id="SSF47459">
    <property type="entry name" value="HLH, helix-loop-helix DNA-binding domain"/>
    <property type="match status" value="1"/>
</dbReference>
<dbReference type="EMBL" id="DS235088">
    <property type="protein sequence ID" value="EEB11711.1"/>
    <property type="molecule type" value="Genomic_DNA"/>
</dbReference>
<dbReference type="InterPro" id="IPR050283">
    <property type="entry name" value="E-box_TF_Regulators"/>
</dbReference>
<protein>
    <submittedName>
        <fullName evidence="7 8">Protein lin-32, putative</fullName>
    </submittedName>
</protein>
<dbReference type="OrthoDB" id="6375462at2759"/>
<name>E0VEA5_PEDHC</name>
<dbReference type="HOGENOM" id="CLU_118235_0_0_1"/>
<dbReference type="Proteomes" id="UP000009046">
    <property type="component" value="Unassembled WGS sequence"/>
</dbReference>
<dbReference type="VEuPathDB" id="VectorBase:PHUM129440"/>
<dbReference type="InParanoid" id="E0VEA5"/>
<dbReference type="FunCoup" id="E0VEA5">
    <property type="interactions" value="10"/>
</dbReference>
<organism>
    <name type="scientific">Pediculus humanus subsp. corporis</name>
    <name type="common">Body louse</name>
    <dbReference type="NCBI Taxonomy" id="121224"/>
    <lineage>
        <taxon>Eukaryota</taxon>
        <taxon>Metazoa</taxon>
        <taxon>Ecdysozoa</taxon>
        <taxon>Arthropoda</taxon>
        <taxon>Hexapoda</taxon>
        <taxon>Insecta</taxon>
        <taxon>Pterygota</taxon>
        <taxon>Neoptera</taxon>
        <taxon>Paraneoptera</taxon>
        <taxon>Psocodea</taxon>
        <taxon>Troctomorpha</taxon>
        <taxon>Phthiraptera</taxon>
        <taxon>Anoplura</taxon>
        <taxon>Pediculidae</taxon>
        <taxon>Pediculus</taxon>
    </lineage>
</organism>